<dbReference type="SUPFAM" id="SSF50022">
    <property type="entry name" value="ISP domain"/>
    <property type="match status" value="1"/>
</dbReference>
<accession>A0ABW2JNK8</accession>
<keyword evidence="3" id="KW-0001">2Fe-2S</keyword>
<reference evidence="13" key="1">
    <citation type="journal article" date="2019" name="Int. J. Syst. Evol. Microbiol.">
        <title>The Global Catalogue of Microorganisms (GCM) 10K type strain sequencing project: providing services to taxonomists for standard genome sequencing and annotation.</title>
        <authorList>
            <consortium name="The Broad Institute Genomics Platform"/>
            <consortium name="The Broad Institute Genome Sequencing Center for Infectious Disease"/>
            <person name="Wu L."/>
            <person name="Ma J."/>
        </authorList>
    </citation>
    <scope>NUCLEOTIDE SEQUENCE [LARGE SCALE GENOMIC DNA]</scope>
    <source>
        <strain evidence="13">SYNS20</strain>
    </source>
</reference>
<evidence type="ECO:0000256" key="1">
    <source>
        <dbReference type="ARBA" id="ARBA00002494"/>
    </source>
</evidence>
<dbReference type="PRINTS" id="PR00162">
    <property type="entry name" value="RIESKE"/>
</dbReference>
<keyword evidence="5" id="KW-0408">Iron</keyword>
<evidence type="ECO:0000256" key="7">
    <source>
        <dbReference type="ARBA" id="ARBA00023157"/>
    </source>
</evidence>
<dbReference type="RefSeq" id="WP_381833033.1">
    <property type="nucleotide sequence ID" value="NZ_JBHTCF010000009.1"/>
</dbReference>
<dbReference type="Proteomes" id="UP001596523">
    <property type="component" value="Unassembled WGS sequence"/>
</dbReference>
<comment type="function">
    <text evidence="1">Iron-sulfur subunit of the cytochrome bc1 complex, an essential component of the respiratory electron transport chain required for ATP synthesis. The bc1 complex catalyzes the oxidation of menaquinol and the reduction of cytochrome c in the respiratory chain. The bc1 complex operates through a Q-cycle mechanism that couples electron transfer to generation of the proton gradient that drives ATP synthesis.</text>
</comment>
<proteinExistence type="predicted"/>
<gene>
    <name evidence="12" type="ORF">ACFQVC_22445</name>
</gene>
<comment type="cofactor">
    <cofactor evidence="9">
        <name>[2Fe-2S] cluster</name>
        <dbReference type="ChEBI" id="CHEBI:190135"/>
    </cofactor>
</comment>
<dbReference type="Pfam" id="PF00355">
    <property type="entry name" value="Rieske"/>
    <property type="match status" value="1"/>
</dbReference>
<protein>
    <recommendedName>
        <fullName evidence="2">Cytochrome bc1 complex Rieske iron-sulfur subunit</fullName>
    </recommendedName>
    <alternativeName>
        <fullName evidence="8">Cytochrome bc1 reductase complex subunit QcrA</fullName>
    </alternativeName>
</protein>
<evidence type="ECO:0000256" key="8">
    <source>
        <dbReference type="ARBA" id="ARBA00029586"/>
    </source>
</evidence>
<dbReference type="PROSITE" id="PS51257">
    <property type="entry name" value="PROKAR_LIPOPROTEIN"/>
    <property type="match status" value="1"/>
</dbReference>
<comment type="caution">
    <text evidence="12">The sequence shown here is derived from an EMBL/GenBank/DDBJ whole genome shotgun (WGS) entry which is preliminary data.</text>
</comment>
<name>A0ABW2JNK8_9ACTN</name>
<keyword evidence="6" id="KW-0411">Iron-sulfur</keyword>
<sequence>MTTSAGRDRGRAGPRRRTVLTAGAVTAGAALTGCAEYGDEDGPAGSAGPAEPPPATKEQPDTATPAPDEGGQQPSGGEELADTADIPVGGGKVFKDREVVVVQPEEGTFKAFSAVCTHQGCIVAEVSDGTINCTCHGSRYRVADASVAGGPAPRPLPPRKITVTGKSIRLT</sequence>
<dbReference type="PROSITE" id="PS51318">
    <property type="entry name" value="TAT"/>
    <property type="match status" value="1"/>
</dbReference>
<evidence type="ECO:0000313" key="13">
    <source>
        <dbReference type="Proteomes" id="UP001596523"/>
    </source>
</evidence>
<evidence type="ECO:0000256" key="5">
    <source>
        <dbReference type="ARBA" id="ARBA00023004"/>
    </source>
</evidence>
<keyword evidence="13" id="KW-1185">Reference proteome</keyword>
<dbReference type="CDD" id="cd03467">
    <property type="entry name" value="Rieske"/>
    <property type="match status" value="1"/>
</dbReference>
<organism evidence="12 13">
    <name type="scientific">Streptomyces monticola</name>
    <dbReference type="NCBI Taxonomy" id="2666263"/>
    <lineage>
        <taxon>Bacteria</taxon>
        <taxon>Bacillati</taxon>
        <taxon>Actinomycetota</taxon>
        <taxon>Actinomycetes</taxon>
        <taxon>Kitasatosporales</taxon>
        <taxon>Streptomycetaceae</taxon>
        <taxon>Streptomyces</taxon>
    </lineage>
</organism>
<dbReference type="PANTHER" id="PTHR10134">
    <property type="entry name" value="CYTOCHROME B-C1 COMPLEX SUBUNIT RIESKE, MITOCHONDRIAL"/>
    <property type="match status" value="1"/>
</dbReference>
<dbReference type="InterPro" id="IPR014349">
    <property type="entry name" value="Rieske_Fe-S_prot"/>
</dbReference>
<keyword evidence="7" id="KW-1015">Disulfide bond</keyword>
<dbReference type="InterPro" id="IPR036922">
    <property type="entry name" value="Rieske_2Fe-2S_sf"/>
</dbReference>
<evidence type="ECO:0000256" key="6">
    <source>
        <dbReference type="ARBA" id="ARBA00023014"/>
    </source>
</evidence>
<dbReference type="InterPro" id="IPR017941">
    <property type="entry name" value="Rieske_2Fe-2S"/>
</dbReference>
<keyword evidence="4" id="KW-0479">Metal-binding</keyword>
<dbReference type="Gene3D" id="2.102.10.10">
    <property type="entry name" value="Rieske [2Fe-2S] iron-sulphur domain"/>
    <property type="match status" value="1"/>
</dbReference>
<dbReference type="InterPro" id="IPR005805">
    <property type="entry name" value="Rieske_Fe-S_prot_C"/>
</dbReference>
<dbReference type="EMBL" id="JBHTCF010000009">
    <property type="protein sequence ID" value="MFC7306978.1"/>
    <property type="molecule type" value="Genomic_DNA"/>
</dbReference>
<feature type="region of interest" description="Disordered" evidence="10">
    <location>
        <begin position="1"/>
        <end position="90"/>
    </location>
</feature>
<evidence type="ECO:0000256" key="3">
    <source>
        <dbReference type="ARBA" id="ARBA00022714"/>
    </source>
</evidence>
<feature type="domain" description="Rieske" evidence="11">
    <location>
        <begin position="78"/>
        <end position="170"/>
    </location>
</feature>
<evidence type="ECO:0000313" key="12">
    <source>
        <dbReference type="EMBL" id="MFC7306978.1"/>
    </source>
</evidence>
<evidence type="ECO:0000256" key="4">
    <source>
        <dbReference type="ARBA" id="ARBA00022723"/>
    </source>
</evidence>
<dbReference type="InterPro" id="IPR006311">
    <property type="entry name" value="TAT_signal"/>
</dbReference>
<evidence type="ECO:0000256" key="10">
    <source>
        <dbReference type="SAM" id="MobiDB-lite"/>
    </source>
</evidence>
<evidence type="ECO:0000256" key="2">
    <source>
        <dbReference type="ARBA" id="ARBA00015816"/>
    </source>
</evidence>
<feature type="compositionally biased region" description="Basic and acidic residues" evidence="10">
    <location>
        <begin position="1"/>
        <end position="11"/>
    </location>
</feature>
<feature type="compositionally biased region" description="Low complexity" evidence="10">
    <location>
        <begin position="19"/>
        <end position="33"/>
    </location>
</feature>
<dbReference type="PROSITE" id="PS51296">
    <property type="entry name" value="RIESKE"/>
    <property type="match status" value="1"/>
</dbReference>
<evidence type="ECO:0000256" key="9">
    <source>
        <dbReference type="ARBA" id="ARBA00034078"/>
    </source>
</evidence>
<evidence type="ECO:0000259" key="11">
    <source>
        <dbReference type="PROSITE" id="PS51296"/>
    </source>
</evidence>